<comment type="similarity">
    <text evidence="2 12 14">Belongs to the FKBP-type PPIase family. Tig subfamily.</text>
</comment>
<evidence type="ECO:0000313" key="17">
    <source>
        <dbReference type="Proteomes" id="UP000823629"/>
    </source>
</evidence>
<reference evidence="16" key="1">
    <citation type="submission" date="2020-10" db="EMBL/GenBank/DDBJ databases">
        <authorList>
            <person name="Gilroy R."/>
        </authorList>
    </citation>
    <scope>NUCLEOTIDE SEQUENCE</scope>
    <source>
        <strain evidence="16">1748</strain>
    </source>
</reference>
<evidence type="ECO:0000256" key="4">
    <source>
        <dbReference type="ARBA" id="ARBA00016902"/>
    </source>
</evidence>
<dbReference type="GO" id="GO:0051301">
    <property type="term" value="P:cell division"/>
    <property type="evidence" value="ECO:0007669"/>
    <property type="project" value="UniProtKB-KW"/>
</dbReference>
<accession>A0A9D9D4Q1</accession>
<dbReference type="Pfam" id="PF00254">
    <property type="entry name" value="FKBP_C"/>
    <property type="match status" value="1"/>
</dbReference>
<dbReference type="PIRSF" id="PIRSF003095">
    <property type="entry name" value="Trigger_factor"/>
    <property type="match status" value="1"/>
</dbReference>
<keyword evidence="5 12" id="KW-0132">Cell division</keyword>
<keyword evidence="8 12" id="KW-0413">Isomerase</keyword>
<dbReference type="SUPFAM" id="SSF102735">
    <property type="entry name" value="Trigger factor ribosome-binding domain"/>
    <property type="match status" value="1"/>
</dbReference>
<dbReference type="InterPro" id="IPR036611">
    <property type="entry name" value="Trigger_fac_ribosome-bd_sf"/>
</dbReference>
<evidence type="ECO:0000256" key="6">
    <source>
        <dbReference type="ARBA" id="ARBA00023110"/>
    </source>
</evidence>
<comment type="catalytic activity">
    <reaction evidence="1 12 13">
        <text>[protein]-peptidylproline (omega=180) = [protein]-peptidylproline (omega=0)</text>
        <dbReference type="Rhea" id="RHEA:16237"/>
        <dbReference type="Rhea" id="RHEA-COMP:10747"/>
        <dbReference type="Rhea" id="RHEA-COMP:10748"/>
        <dbReference type="ChEBI" id="CHEBI:83833"/>
        <dbReference type="ChEBI" id="CHEBI:83834"/>
        <dbReference type="EC" id="5.2.1.8"/>
    </reaction>
</comment>
<evidence type="ECO:0000256" key="13">
    <source>
        <dbReference type="PROSITE-ProRule" id="PRU00277"/>
    </source>
</evidence>
<dbReference type="SUPFAM" id="SSF54534">
    <property type="entry name" value="FKBP-like"/>
    <property type="match status" value="1"/>
</dbReference>
<dbReference type="EC" id="5.2.1.8" evidence="3 12"/>
<keyword evidence="6 12" id="KW-0697">Rotamase</keyword>
<dbReference type="InterPro" id="IPR027304">
    <property type="entry name" value="Trigger_fact/SurA_dom_sf"/>
</dbReference>
<keyword evidence="7 12" id="KW-0143">Chaperone</keyword>
<evidence type="ECO:0000256" key="5">
    <source>
        <dbReference type="ARBA" id="ARBA00022618"/>
    </source>
</evidence>
<dbReference type="Gene3D" id="3.10.50.40">
    <property type="match status" value="1"/>
</dbReference>
<dbReference type="NCBIfam" id="TIGR00115">
    <property type="entry name" value="tig"/>
    <property type="match status" value="1"/>
</dbReference>
<dbReference type="InterPro" id="IPR046357">
    <property type="entry name" value="PPIase_dom_sf"/>
</dbReference>
<dbReference type="InterPro" id="IPR008880">
    <property type="entry name" value="Trigger_fac_C"/>
</dbReference>
<evidence type="ECO:0000256" key="7">
    <source>
        <dbReference type="ARBA" id="ARBA00023186"/>
    </source>
</evidence>
<dbReference type="PROSITE" id="PS50059">
    <property type="entry name" value="FKBP_PPIASE"/>
    <property type="match status" value="1"/>
</dbReference>
<evidence type="ECO:0000256" key="1">
    <source>
        <dbReference type="ARBA" id="ARBA00000971"/>
    </source>
</evidence>
<sequence>MEKVYHDNQNGTLNVSCTYKLEEYGPIITKVSNKLCENVTVKGFRKGKAPREMALARVSQEDIYHGMIDKLISKDFNSLLDGYDVNLVANIQPSLSVDYNQKNKTYNLLYTFYLLPTCTVKADKGLKIKEEVKEVTEEEITKKLDQLLVDNAELVPSKEEAKEGDHVVLDFTGYIDGKEFDGGSASNYELVLGSHSFVPGFEEQVIGMKEGDKKTIELTFPKDYLASLANKQAKFAIHVKEVKKVEKPELNDEFAKTLDQYKAETLEDLKKAIASEIETQHKSQARNAKIAKIMAAIQKDAKFVYSDKYLEITTNNIRTQRLNQFKQQFGLSEEEFYRISGTSKEQLDKSCKEQATNEAMTYAIIRAVAKNNNIEVSEDDVAERFGGKEQYEKILKTAEEQRSKNSQFSIDGYLSSLREDILVNKVYDFLVKNN</sequence>
<evidence type="ECO:0000313" key="16">
    <source>
        <dbReference type="EMBL" id="MBO8413951.1"/>
    </source>
</evidence>
<feature type="domain" description="PPIase FKBP-type" evidence="15">
    <location>
        <begin position="164"/>
        <end position="251"/>
    </location>
</feature>
<dbReference type="GO" id="GO:0015031">
    <property type="term" value="P:protein transport"/>
    <property type="evidence" value="ECO:0007669"/>
    <property type="project" value="UniProtKB-UniRule"/>
</dbReference>
<evidence type="ECO:0000256" key="3">
    <source>
        <dbReference type="ARBA" id="ARBA00013194"/>
    </source>
</evidence>
<dbReference type="FunFam" id="3.10.50.40:FF:000001">
    <property type="entry name" value="Trigger factor"/>
    <property type="match status" value="1"/>
</dbReference>
<dbReference type="InterPro" id="IPR037041">
    <property type="entry name" value="Trigger_fac_C_sf"/>
</dbReference>
<dbReference type="Gene3D" id="1.10.3120.10">
    <property type="entry name" value="Trigger factor, C-terminal domain"/>
    <property type="match status" value="1"/>
</dbReference>
<dbReference type="GO" id="GO:0005737">
    <property type="term" value="C:cytoplasm"/>
    <property type="evidence" value="ECO:0007669"/>
    <property type="project" value="UniProtKB-SubCell"/>
</dbReference>
<dbReference type="SUPFAM" id="SSF109998">
    <property type="entry name" value="Triger factor/SurA peptide-binding domain-like"/>
    <property type="match status" value="1"/>
</dbReference>
<dbReference type="Pfam" id="PF05698">
    <property type="entry name" value="Trigger_C"/>
    <property type="match status" value="1"/>
</dbReference>
<evidence type="ECO:0000256" key="2">
    <source>
        <dbReference type="ARBA" id="ARBA00005464"/>
    </source>
</evidence>
<keyword evidence="9 12" id="KW-0131">Cell cycle</keyword>
<gene>
    <name evidence="12 16" type="primary">tig</name>
    <name evidence="16" type="ORF">IAC78_00505</name>
</gene>
<dbReference type="Proteomes" id="UP000823629">
    <property type="component" value="Unassembled WGS sequence"/>
</dbReference>
<evidence type="ECO:0000256" key="12">
    <source>
        <dbReference type="HAMAP-Rule" id="MF_00303"/>
    </source>
</evidence>
<dbReference type="InterPro" id="IPR005215">
    <property type="entry name" value="Trig_fac"/>
</dbReference>
<comment type="function">
    <text evidence="10 12">Involved in protein export. Acts as a chaperone by maintaining the newly synthesized protein in an open conformation. Functions as a peptidyl-prolyl cis-trans isomerase.</text>
</comment>
<proteinExistence type="inferred from homology"/>
<dbReference type="EMBL" id="JADING010000012">
    <property type="protein sequence ID" value="MBO8413951.1"/>
    <property type="molecule type" value="Genomic_DNA"/>
</dbReference>
<evidence type="ECO:0000256" key="9">
    <source>
        <dbReference type="ARBA" id="ARBA00023306"/>
    </source>
</evidence>
<dbReference type="GO" id="GO:0003755">
    <property type="term" value="F:peptidyl-prolyl cis-trans isomerase activity"/>
    <property type="evidence" value="ECO:0007669"/>
    <property type="project" value="UniProtKB-UniRule"/>
</dbReference>
<name>A0A9D9D4Q1_9BACL</name>
<evidence type="ECO:0000256" key="10">
    <source>
        <dbReference type="ARBA" id="ARBA00024849"/>
    </source>
</evidence>
<keyword evidence="12" id="KW-0963">Cytoplasm</keyword>
<dbReference type="HAMAP" id="MF_00303">
    <property type="entry name" value="Trigger_factor_Tig"/>
    <property type="match status" value="1"/>
</dbReference>
<comment type="domain">
    <text evidence="12">Consists of 3 domains; the N-terminus binds the ribosome, the middle domain has PPIase activity, while the C-terminus has intrinsic chaperone activity on its own.</text>
</comment>
<evidence type="ECO:0000256" key="8">
    <source>
        <dbReference type="ARBA" id="ARBA00023235"/>
    </source>
</evidence>
<evidence type="ECO:0000259" key="15">
    <source>
        <dbReference type="PROSITE" id="PS50059"/>
    </source>
</evidence>
<dbReference type="InterPro" id="IPR008881">
    <property type="entry name" value="Trigger_fac_ribosome-bd_bac"/>
</dbReference>
<reference evidence="16" key="2">
    <citation type="journal article" date="2021" name="PeerJ">
        <title>Extensive microbial diversity within the chicken gut microbiome revealed by metagenomics and culture.</title>
        <authorList>
            <person name="Gilroy R."/>
            <person name="Ravi A."/>
            <person name="Getino M."/>
            <person name="Pursley I."/>
            <person name="Horton D.L."/>
            <person name="Alikhan N.F."/>
            <person name="Baker D."/>
            <person name="Gharbi K."/>
            <person name="Hall N."/>
            <person name="Watson M."/>
            <person name="Adriaenssens E.M."/>
            <person name="Foster-Nyarko E."/>
            <person name="Jarju S."/>
            <person name="Secka A."/>
            <person name="Antonio M."/>
            <person name="Oren A."/>
            <person name="Chaudhuri R.R."/>
            <person name="La Ragione R."/>
            <person name="Hildebrand F."/>
            <person name="Pallen M.J."/>
        </authorList>
    </citation>
    <scope>NUCLEOTIDE SEQUENCE</scope>
    <source>
        <strain evidence="16">1748</strain>
    </source>
</reference>
<evidence type="ECO:0000256" key="14">
    <source>
        <dbReference type="RuleBase" id="RU003914"/>
    </source>
</evidence>
<dbReference type="AlphaFoldDB" id="A0A9D9D4Q1"/>
<dbReference type="Pfam" id="PF05697">
    <property type="entry name" value="Trigger_N"/>
    <property type="match status" value="1"/>
</dbReference>
<dbReference type="GO" id="GO:0006457">
    <property type="term" value="P:protein folding"/>
    <property type="evidence" value="ECO:0007669"/>
    <property type="project" value="UniProtKB-UniRule"/>
</dbReference>
<evidence type="ECO:0000256" key="11">
    <source>
        <dbReference type="ARBA" id="ARBA00029986"/>
    </source>
</evidence>
<comment type="caution">
    <text evidence="16">The sequence shown here is derived from an EMBL/GenBank/DDBJ whole genome shotgun (WGS) entry which is preliminary data.</text>
</comment>
<dbReference type="InterPro" id="IPR001179">
    <property type="entry name" value="PPIase_FKBP_dom"/>
</dbReference>
<organism evidence="16 17">
    <name type="scientific">Candidatus Scatoplasma merdavium</name>
    <dbReference type="NCBI Taxonomy" id="2840932"/>
    <lineage>
        <taxon>Bacteria</taxon>
        <taxon>Bacillati</taxon>
        <taxon>Bacillota</taxon>
        <taxon>Bacilli</taxon>
        <taxon>Bacillales</taxon>
        <taxon>Candidatus Scatoplasma</taxon>
    </lineage>
</organism>
<dbReference type="Gene3D" id="3.30.70.1050">
    <property type="entry name" value="Trigger factor ribosome-binding domain"/>
    <property type="match status" value="1"/>
</dbReference>
<comment type="subcellular location">
    <subcellularLocation>
        <location evidence="12">Cytoplasm</location>
    </subcellularLocation>
    <text evidence="12">About half TF is bound to the ribosome near the polypeptide exit tunnel while the other half is free in the cytoplasm.</text>
</comment>
<protein>
    <recommendedName>
        <fullName evidence="4 12">Trigger factor</fullName>
        <shortName evidence="12">TF</shortName>
        <ecNumber evidence="3 12">5.2.1.8</ecNumber>
    </recommendedName>
    <alternativeName>
        <fullName evidence="11 12">PPIase</fullName>
    </alternativeName>
</protein>